<keyword evidence="7" id="KW-1185">Reference proteome</keyword>
<protein>
    <submittedName>
        <fullName evidence="6">Metallophosphoesterase</fullName>
    </submittedName>
</protein>
<dbReference type="GO" id="GO:0008758">
    <property type="term" value="F:UDP-2,3-diacylglucosamine hydrolase activity"/>
    <property type="evidence" value="ECO:0007669"/>
    <property type="project" value="TreeGrafter"/>
</dbReference>
<dbReference type="GO" id="GO:0009245">
    <property type="term" value="P:lipid A biosynthetic process"/>
    <property type="evidence" value="ECO:0007669"/>
    <property type="project" value="TreeGrafter"/>
</dbReference>
<dbReference type="InterPro" id="IPR029052">
    <property type="entry name" value="Metallo-depent_PP-like"/>
</dbReference>
<dbReference type="GeneID" id="68877615"/>
<sequence length="274" mass="32324">MKKSLLSFLYFGNKSFEISKHIIEDKNLPEKFDNFKIIHLSDFHSNYDIKDKIIQQINKEEPNIVVMTGDMINKYDKKSDFNIFLDLAQNIASRYKTYFICGNHENRLDKEDLNYIYLKLKKYNICILNNDHKKIYIDNQYINIYGINLSNEFYIINNAKKIDMLNNKIEESLTNLNEDQYNIILIHNPLFFNEYVKYNANIIFSGHVHGGMIRLPLVGALLSPERKFFPKYNSGIYEIKNKFMIVSRGLGHSRPGIRLKNKPELVSITFRGKE</sequence>
<reference evidence="4" key="2">
    <citation type="submission" date="2021-10" db="EMBL/GenBank/DDBJ databases">
        <authorList>
            <person name="Mesa V."/>
        </authorList>
    </citation>
    <scope>NUCLEOTIDE SEQUENCE</scope>
    <source>
        <strain evidence="4">CC3_PB</strain>
    </source>
</reference>
<dbReference type="InterPro" id="IPR004843">
    <property type="entry name" value="Calcineurin-like_PHP"/>
</dbReference>
<accession>A0A2A7MHI3</accession>
<evidence type="ECO:0000259" key="3">
    <source>
        <dbReference type="Pfam" id="PF00149"/>
    </source>
</evidence>
<evidence type="ECO:0000313" key="7">
    <source>
        <dbReference type="Proteomes" id="UP000220840"/>
    </source>
</evidence>
<dbReference type="OrthoDB" id="9780884at2"/>
<dbReference type="RefSeq" id="WP_058295151.1">
    <property type="nucleotide sequence ID" value="NZ_CAKJVD010000020.1"/>
</dbReference>
<proteinExistence type="predicted"/>
<reference evidence="5" key="3">
    <citation type="submission" date="2022-10" db="EMBL/GenBank/DDBJ databases">
        <authorList>
            <person name="Aires J."/>
            <person name="Mesa V."/>
        </authorList>
    </citation>
    <scope>NUCLEOTIDE SEQUENCE</scope>
    <source>
        <strain evidence="5">Clostridium neonatale JD116</strain>
    </source>
</reference>
<gene>
    <name evidence="5" type="ORF">CNEO2_360041</name>
    <name evidence="4" type="ORF">CNEO_43103</name>
    <name evidence="6" type="ORF">CQ394_04485</name>
</gene>
<dbReference type="Gene3D" id="3.60.21.10">
    <property type="match status" value="1"/>
</dbReference>
<evidence type="ECO:0000313" key="4">
    <source>
        <dbReference type="EMBL" id="CAG9707591.1"/>
    </source>
</evidence>
<dbReference type="PANTHER" id="PTHR31302:SF31">
    <property type="entry name" value="PHOSPHODIESTERASE YAEI"/>
    <property type="match status" value="1"/>
</dbReference>
<comment type="caution">
    <text evidence="6">The sequence shown here is derived from an EMBL/GenBank/DDBJ whole genome shotgun (WGS) entry which is preliminary data.</text>
</comment>
<keyword evidence="2" id="KW-0378">Hydrolase</keyword>
<name>A0A2A7MHI3_9CLOT</name>
<dbReference type="Pfam" id="PF00149">
    <property type="entry name" value="Metallophos"/>
    <property type="match status" value="1"/>
</dbReference>
<dbReference type="EMBL" id="CAMTCP010000233">
    <property type="protein sequence ID" value="CAI3610032.1"/>
    <property type="molecule type" value="Genomic_DNA"/>
</dbReference>
<dbReference type="Proteomes" id="UP001189143">
    <property type="component" value="Unassembled WGS sequence"/>
</dbReference>
<dbReference type="SUPFAM" id="SSF56300">
    <property type="entry name" value="Metallo-dependent phosphatases"/>
    <property type="match status" value="1"/>
</dbReference>
<dbReference type="STRING" id="137838.GCA_001458595_02362"/>
<dbReference type="GO" id="GO:0046872">
    <property type="term" value="F:metal ion binding"/>
    <property type="evidence" value="ECO:0007669"/>
    <property type="project" value="UniProtKB-KW"/>
</dbReference>
<dbReference type="GO" id="GO:0016020">
    <property type="term" value="C:membrane"/>
    <property type="evidence" value="ECO:0007669"/>
    <property type="project" value="GOC"/>
</dbReference>
<dbReference type="EMBL" id="PDCJ01000001">
    <property type="protein sequence ID" value="PEG30987.1"/>
    <property type="molecule type" value="Genomic_DNA"/>
</dbReference>
<dbReference type="Proteomes" id="UP000789738">
    <property type="component" value="Unassembled WGS sequence"/>
</dbReference>
<evidence type="ECO:0000256" key="1">
    <source>
        <dbReference type="ARBA" id="ARBA00022723"/>
    </source>
</evidence>
<evidence type="ECO:0000256" key="2">
    <source>
        <dbReference type="ARBA" id="ARBA00022801"/>
    </source>
</evidence>
<evidence type="ECO:0000313" key="5">
    <source>
        <dbReference type="EMBL" id="CAI3610032.1"/>
    </source>
</evidence>
<dbReference type="PANTHER" id="PTHR31302">
    <property type="entry name" value="TRANSMEMBRANE PROTEIN WITH METALLOPHOSPHOESTERASE DOMAIN-RELATED"/>
    <property type="match status" value="1"/>
</dbReference>
<evidence type="ECO:0000313" key="6">
    <source>
        <dbReference type="EMBL" id="PEG30987.1"/>
    </source>
</evidence>
<dbReference type="InterPro" id="IPR051158">
    <property type="entry name" value="Metallophosphoesterase_sf"/>
</dbReference>
<feature type="domain" description="Calcineurin-like phosphoesterase" evidence="3">
    <location>
        <begin position="35"/>
        <end position="210"/>
    </location>
</feature>
<dbReference type="EMBL" id="CAKJVE010000004">
    <property type="protein sequence ID" value="CAG9707591.1"/>
    <property type="molecule type" value="Genomic_DNA"/>
</dbReference>
<dbReference type="Proteomes" id="UP000220840">
    <property type="component" value="Unassembled WGS sequence"/>
</dbReference>
<organism evidence="6 7">
    <name type="scientific">Clostridium neonatale</name>
    <dbReference type="NCBI Taxonomy" id="137838"/>
    <lineage>
        <taxon>Bacteria</taxon>
        <taxon>Bacillati</taxon>
        <taxon>Bacillota</taxon>
        <taxon>Clostridia</taxon>
        <taxon>Eubacteriales</taxon>
        <taxon>Clostridiaceae</taxon>
        <taxon>Clostridium</taxon>
    </lineage>
</organism>
<reference evidence="6 7" key="1">
    <citation type="submission" date="2017-10" db="EMBL/GenBank/DDBJ databases">
        <title>Effective Description of Clostridium neonatale sp. nov. linked to necrotizing enterocolitis in neonates and a clarification of species assignable to the genus Clostridium (Prazmowski 1880) emend. Lawson and Rainey 2016.</title>
        <authorList>
            <person name="Bernard K."/>
            <person name="Burdz T."/>
            <person name="Wiebe D."/>
            <person name="Balcewich B."/>
            <person name="Alfa M."/>
            <person name="Bernier A.-M."/>
        </authorList>
    </citation>
    <scope>NUCLEOTIDE SEQUENCE [LARGE SCALE GENOMIC DNA]</scope>
    <source>
        <strain evidence="6 7">LCDC99A005</strain>
    </source>
</reference>
<dbReference type="AlphaFoldDB" id="A0A2A7MHI3"/>
<keyword evidence="1" id="KW-0479">Metal-binding</keyword>